<dbReference type="Gene3D" id="3.30.2310.20">
    <property type="entry name" value="RelE-like"/>
    <property type="match status" value="1"/>
</dbReference>
<dbReference type="InterPro" id="IPR035093">
    <property type="entry name" value="RelE/ParE_toxin_dom_sf"/>
</dbReference>
<reference evidence="2 3" key="1">
    <citation type="submission" date="2015-09" db="EMBL/GenBank/DDBJ databases">
        <title>Aphanizomenon flos-aquae WA102.</title>
        <authorList>
            <person name="Driscoll C."/>
        </authorList>
    </citation>
    <scope>NUCLEOTIDE SEQUENCE [LARGE SCALE GENOMIC DNA]</scope>
    <source>
        <strain evidence="2">WA102</strain>
    </source>
</reference>
<sequence>MKTEFRKSFEKDLKNIKDPNLLERVKSVIEEIENAVTVQEINNLKMMKTANNHYRIRVGNYRIGISVNNDLVTLVRILHRKEIYRYFP</sequence>
<gene>
    <name evidence="2" type="ORF">AN484_08790</name>
</gene>
<keyword evidence="1" id="KW-1277">Toxin-antitoxin system</keyword>
<name>A0A1B7X448_APHFL</name>
<dbReference type="InterPro" id="IPR007712">
    <property type="entry name" value="RelE/ParE_toxin"/>
</dbReference>
<dbReference type="PATRIC" id="fig|1710896.3.peg.5797"/>
<organism evidence="2 3">
    <name type="scientific">Aphanizomenon flos-aquae WA102</name>
    <dbReference type="NCBI Taxonomy" id="1710896"/>
    <lineage>
        <taxon>Bacteria</taxon>
        <taxon>Bacillati</taxon>
        <taxon>Cyanobacteriota</taxon>
        <taxon>Cyanophyceae</taxon>
        <taxon>Nostocales</taxon>
        <taxon>Aphanizomenonaceae</taxon>
        <taxon>Aphanizomenon</taxon>
    </lineage>
</organism>
<dbReference type="PANTHER" id="PTHR38813">
    <property type="match status" value="1"/>
</dbReference>
<dbReference type="PANTHER" id="PTHR38813:SF1">
    <property type="entry name" value="TOXIN RELE1-RELATED"/>
    <property type="match status" value="1"/>
</dbReference>
<dbReference type="InterPro" id="IPR052747">
    <property type="entry name" value="TA_system_RelE_toxin"/>
</dbReference>
<comment type="caution">
    <text evidence="2">The sequence shown here is derived from an EMBL/GenBank/DDBJ whole genome shotgun (WGS) entry which is preliminary data.</text>
</comment>
<evidence type="ECO:0000313" key="3">
    <source>
        <dbReference type="Proteomes" id="UP000092093"/>
    </source>
</evidence>
<proteinExistence type="predicted"/>
<dbReference type="AlphaFoldDB" id="A0A1B7X448"/>
<dbReference type="Pfam" id="PF05016">
    <property type="entry name" value="ParE_toxin"/>
    <property type="match status" value="1"/>
</dbReference>
<accession>A0A1B7X448</accession>
<dbReference type="EMBL" id="LJOW01000031">
    <property type="protein sequence ID" value="OBQ44135.1"/>
    <property type="molecule type" value="Genomic_DNA"/>
</dbReference>
<evidence type="ECO:0000256" key="1">
    <source>
        <dbReference type="ARBA" id="ARBA00022649"/>
    </source>
</evidence>
<dbReference type="Proteomes" id="UP000092093">
    <property type="component" value="Unassembled WGS sequence"/>
</dbReference>
<evidence type="ECO:0000313" key="2">
    <source>
        <dbReference type="EMBL" id="OBQ44135.1"/>
    </source>
</evidence>
<protein>
    <submittedName>
        <fullName evidence="2">Plasmid stabilization protein</fullName>
    </submittedName>
</protein>
<dbReference type="SUPFAM" id="SSF143011">
    <property type="entry name" value="RelE-like"/>
    <property type="match status" value="1"/>
</dbReference>